<sequence length="451" mass="51003">MSSFDPPTKLLPWHSINPRPLAPLQRHPEPPILPSLPSPPRPPAFSHLYTLSTHIIPAAYPRVTADVPEPGRVPDTGIDREERNRIGNQRAAEILDAKCRQSNGGPMEGSRKLLWNCINRYARNDMNGQKGLTLFFAHANGFPKEIWEPSLQHMLSDPSVPRIDEIWTWEATQHGDSALINRVNLSGIYDWMDNSRDILNFLINYLPSAAIPSVLPVHLPRLPEDESESRKVKGYQDRILAAVGHSFGGCTVSLVAINYPALFSSIVLVDPIISVPGFYEKSPEGLPNYLKGALLRREHWPTREEALRLFKKVPFFAVWDPEVLQIYVDHGLAPDPKGGFRLKMSGVQEALAFAEFRVPYEVWELIDRLDEKIELRWVMPGHQGSFTSSVPSKPYSDEDSMRVKVWRRPKNASNIRIPNAGHLIPHELPRAFAQDLLGFLQQKYGTQQAKL</sequence>
<organism evidence="2 3">
    <name type="scientific">Piloderma croceum (strain F 1598)</name>
    <dbReference type="NCBI Taxonomy" id="765440"/>
    <lineage>
        <taxon>Eukaryota</taxon>
        <taxon>Fungi</taxon>
        <taxon>Dikarya</taxon>
        <taxon>Basidiomycota</taxon>
        <taxon>Agaricomycotina</taxon>
        <taxon>Agaricomycetes</taxon>
        <taxon>Agaricomycetidae</taxon>
        <taxon>Atheliales</taxon>
        <taxon>Atheliaceae</taxon>
        <taxon>Piloderma</taxon>
    </lineage>
</organism>
<proteinExistence type="predicted"/>
<dbReference type="EMBL" id="KN832970">
    <property type="protein sequence ID" value="KIM92250.1"/>
    <property type="molecule type" value="Genomic_DNA"/>
</dbReference>
<accession>A0A0C3G7P3</accession>
<dbReference type="HOGENOM" id="CLU_032490_1_0_1"/>
<feature type="domain" description="AB hydrolase-1" evidence="1">
    <location>
        <begin position="135"/>
        <end position="434"/>
    </location>
</feature>
<evidence type="ECO:0000259" key="1">
    <source>
        <dbReference type="Pfam" id="PF12697"/>
    </source>
</evidence>
<dbReference type="InterPro" id="IPR000073">
    <property type="entry name" value="AB_hydrolase_1"/>
</dbReference>
<dbReference type="InParanoid" id="A0A0C3G7P3"/>
<dbReference type="Proteomes" id="UP000054166">
    <property type="component" value="Unassembled WGS sequence"/>
</dbReference>
<evidence type="ECO:0000313" key="2">
    <source>
        <dbReference type="EMBL" id="KIM92250.1"/>
    </source>
</evidence>
<dbReference type="OrthoDB" id="94039at2759"/>
<dbReference type="SUPFAM" id="SSF53474">
    <property type="entry name" value="alpha/beta-Hydrolases"/>
    <property type="match status" value="1"/>
</dbReference>
<evidence type="ECO:0000313" key="3">
    <source>
        <dbReference type="Proteomes" id="UP000054166"/>
    </source>
</evidence>
<reference evidence="2 3" key="1">
    <citation type="submission" date="2014-04" db="EMBL/GenBank/DDBJ databases">
        <authorList>
            <consortium name="DOE Joint Genome Institute"/>
            <person name="Kuo A."/>
            <person name="Tarkka M."/>
            <person name="Buscot F."/>
            <person name="Kohler A."/>
            <person name="Nagy L.G."/>
            <person name="Floudas D."/>
            <person name="Copeland A."/>
            <person name="Barry K.W."/>
            <person name="Cichocki N."/>
            <person name="Veneault-Fourrey C."/>
            <person name="LaButti K."/>
            <person name="Lindquist E.A."/>
            <person name="Lipzen A."/>
            <person name="Lundell T."/>
            <person name="Morin E."/>
            <person name="Murat C."/>
            <person name="Sun H."/>
            <person name="Tunlid A."/>
            <person name="Henrissat B."/>
            <person name="Grigoriev I.V."/>
            <person name="Hibbett D.S."/>
            <person name="Martin F."/>
            <person name="Nordberg H.P."/>
            <person name="Cantor M.N."/>
            <person name="Hua S.X."/>
        </authorList>
    </citation>
    <scope>NUCLEOTIDE SEQUENCE [LARGE SCALE GENOMIC DNA]</scope>
    <source>
        <strain evidence="2 3">F 1598</strain>
    </source>
</reference>
<protein>
    <recommendedName>
        <fullName evidence="1">AB hydrolase-1 domain-containing protein</fullName>
    </recommendedName>
</protein>
<name>A0A0C3G7P3_PILCF</name>
<dbReference type="STRING" id="765440.A0A0C3G7P3"/>
<dbReference type="Gene3D" id="3.40.50.1820">
    <property type="entry name" value="alpha/beta hydrolase"/>
    <property type="match status" value="1"/>
</dbReference>
<gene>
    <name evidence="2" type="ORF">PILCRDRAFT_810285</name>
</gene>
<dbReference type="InterPro" id="IPR029058">
    <property type="entry name" value="AB_hydrolase_fold"/>
</dbReference>
<dbReference type="AlphaFoldDB" id="A0A0C3G7P3"/>
<dbReference type="Pfam" id="PF12697">
    <property type="entry name" value="Abhydrolase_6"/>
    <property type="match status" value="1"/>
</dbReference>
<reference evidence="3" key="2">
    <citation type="submission" date="2015-01" db="EMBL/GenBank/DDBJ databases">
        <title>Evolutionary Origins and Diversification of the Mycorrhizal Mutualists.</title>
        <authorList>
            <consortium name="DOE Joint Genome Institute"/>
            <consortium name="Mycorrhizal Genomics Consortium"/>
            <person name="Kohler A."/>
            <person name="Kuo A."/>
            <person name="Nagy L.G."/>
            <person name="Floudas D."/>
            <person name="Copeland A."/>
            <person name="Barry K.W."/>
            <person name="Cichocki N."/>
            <person name="Veneault-Fourrey C."/>
            <person name="LaButti K."/>
            <person name="Lindquist E.A."/>
            <person name="Lipzen A."/>
            <person name="Lundell T."/>
            <person name="Morin E."/>
            <person name="Murat C."/>
            <person name="Riley R."/>
            <person name="Ohm R."/>
            <person name="Sun H."/>
            <person name="Tunlid A."/>
            <person name="Henrissat B."/>
            <person name="Grigoriev I.V."/>
            <person name="Hibbett D.S."/>
            <person name="Martin F."/>
        </authorList>
    </citation>
    <scope>NUCLEOTIDE SEQUENCE [LARGE SCALE GENOMIC DNA]</scope>
    <source>
        <strain evidence="3">F 1598</strain>
    </source>
</reference>
<keyword evidence="3" id="KW-1185">Reference proteome</keyword>